<evidence type="ECO:0000313" key="8">
    <source>
        <dbReference type="Proteomes" id="UP000799771"/>
    </source>
</evidence>
<comment type="subcellular location">
    <subcellularLocation>
        <location evidence="1">Membrane</location>
        <topology evidence="1">Multi-pass membrane protein</topology>
    </subcellularLocation>
</comment>
<sequence length="238" mass="27140">MSKSSSHPCQRITSHHYATKLVHQPYQKHPLNTITHHNNQSRANTAKMAANFAPYQDSPEASRLASPRASLDRPRVISPQTTTPGRAYEQHDYFQGQPPSPAPLPETERSWTASRRREDVDVFTTSLGWRLDYEACLAYLLLPPAGGVFLLVMEHQSDYVRFHAWQSSLLFAFLFVVHVFFSWSGFISWVLFVGDVGLIAWLTWKAYQDGEFFFSFFEWGDLLGMRANELCSCDTGSV</sequence>
<dbReference type="GeneID" id="54407778"/>
<proteinExistence type="predicted"/>
<evidence type="ECO:0000256" key="3">
    <source>
        <dbReference type="ARBA" id="ARBA00022989"/>
    </source>
</evidence>
<evidence type="ECO:0000256" key="2">
    <source>
        <dbReference type="ARBA" id="ARBA00022692"/>
    </source>
</evidence>
<evidence type="ECO:0000256" key="6">
    <source>
        <dbReference type="SAM" id="Phobius"/>
    </source>
</evidence>
<reference evidence="7" key="1">
    <citation type="journal article" date="2020" name="Stud. Mycol.">
        <title>101 Dothideomycetes genomes: a test case for predicting lifestyles and emergence of pathogens.</title>
        <authorList>
            <person name="Haridas S."/>
            <person name="Albert R."/>
            <person name="Binder M."/>
            <person name="Bloem J."/>
            <person name="Labutti K."/>
            <person name="Salamov A."/>
            <person name="Andreopoulos B."/>
            <person name="Baker S."/>
            <person name="Barry K."/>
            <person name="Bills G."/>
            <person name="Bluhm B."/>
            <person name="Cannon C."/>
            <person name="Castanera R."/>
            <person name="Culley D."/>
            <person name="Daum C."/>
            <person name="Ezra D."/>
            <person name="Gonzalez J."/>
            <person name="Henrissat B."/>
            <person name="Kuo A."/>
            <person name="Liang C."/>
            <person name="Lipzen A."/>
            <person name="Lutzoni F."/>
            <person name="Magnuson J."/>
            <person name="Mondo S."/>
            <person name="Nolan M."/>
            <person name="Ohm R."/>
            <person name="Pangilinan J."/>
            <person name="Park H.-J."/>
            <person name="Ramirez L."/>
            <person name="Alfaro M."/>
            <person name="Sun H."/>
            <person name="Tritt A."/>
            <person name="Yoshinaga Y."/>
            <person name="Zwiers L.-H."/>
            <person name="Turgeon B."/>
            <person name="Goodwin S."/>
            <person name="Spatafora J."/>
            <person name="Crous P."/>
            <person name="Grigoriev I."/>
        </authorList>
    </citation>
    <scope>NUCLEOTIDE SEQUENCE</scope>
    <source>
        <strain evidence="7">CBS 119687</strain>
    </source>
</reference>
<dbReference type="PANTHER" id="PTHR36460:SF1">
    <property type="entry name" value="UPF0132 DOMAIN PROTEIN (AFU_ORTHOLOGUE AFUA_3G10255)"/>
    <property type="match status" value="1"/>
</dbReference>
<organism evidence="7 8">
    <name type="scientific">Dothidotthia symphoricarpi CBS 119687</name>
    <dbReference type="NCBI Taxonomy" id="1392245"/>
    <lineage>
        <taxon>Eukaryota</taxon>
        <taxon>Fungi</taxon>
        <taxon>Dikarya</taxon>
        <taxon>Ascomycota</taxon>
        <taxon>Pezizomycotina</taxon>
        <taxon>Dothideomycetes</taxon>
        <taxon>Pleosporomycetidae</taxon>
        <taxon>Pleosporales</taxon>
        <taxon>Dothidotthiaceae</taxon>
        <taxon>Dothidotthia</taxon>
    </lineage>
</organism>
<keyword evidence="4 6" id="KW-0472">Membrane</keyword>
<dbReference type="AlphaFoldDB" id="A0A6A6ARG0"/>
<feature type="region of interest" description="Disordered" evidence="5">
    <location>
        <begin position="55"/>
        <end position="111"/>
    </location>
</feature>
<evidence type="ECO:0000256" key="1">
    <source>
        <dbReference type="ARBA" id="ARBA00004141"/>
    </source>
</evidence>
<keyword evidence="3 6" id="KW-1133">Transmembrane helix</keyword>
<evidence type="ECO:0000256" key="4">
    <source>
        <dbReference type="ARBA" id="ARBA00023136"/>
    </source>
</evidence>
<dbReference type="GO" id="GO:0016020">
    <property type="term" value="C:membrane"/>
    <property type="evidence" value="ECO:0007669"/>
    <property type="project" value="UniProtKB-SubCell"/>
</dbReference>
<keyword evidence="2 6" id="KW-0812">Transmembrane</keyword>
<evidence type="ECO:0000313" key="7">
    <source>
        <dbReference type="EMBL" id="KAF2133101.1"/>
    </source>
</evidence>
<dbReference type="EMBL" id="ML977499">
    <property type="protein sequence ID" value="KAF2133101.1"/>
    <property type="molecule type" value="Genomic_DNA"/>
</dbReference>
<evidence type="ECO:0000256" key="5">
    <source>
        <dbReference type="SAM" id="MobiDB-lite"/>
    </source>
</evidence>
<gene>
    <name evidence="7" type="ORF">P153DRAFT_363330</name>
</gene>
<feature type="transmembrane region" description="Helical" evidence="6">
    <location>
        <begin position="162"/>
        <end position="180"/>
    </location>
</feature>
<dbReference type="RefSeq" id="XP_033527488.1">
    <property type="nucleotide sequence ID" value="XM_033667346.1"/>
</dbReference>
<keyword evidence="8" id="KW-1185">Reference proteome</keyword>
<dbReference type="OrthoDB" id="5546837at2759"/>
<name>A0A6A6ARG0_9PLEO</name>
<protein>
    <submittedName>
        <fullName evidence="7">Uncharacterized protein</fullName>
    </submittedName>
</protein>
<accession>A0A6A6ARG0</accession>
<dbReference type="PANTHER" id="PTHR36460">
    <property type="entry name" value="UPF0132 DOMAIN PROTEIN (AFU_ORTHOLOGUE AFUA_3G10255)"/>
    <property type="match status" value="1"/>
</dbReference>
<dbReference type="Proteomes" id="UP000799771">
    <property type="component" value="Unassembled WGS sequence"/>
</dbReference>